<dbReference type="AlphaFoldDB" id="A0A8J3Y5Y8"/>
<evidence type="ECO:0000256" key="4">
    <source>
        <dbReference type="ARBA" id="ARBA00022692"/>
    </source>
</evidence>
<dbReference type="CDD" id="cd06261">
    <property type="entry name" value="TM_PBP2"/>
    <property type="match status" value="1"/>
</dbReference>
<keyword evidence="11" id="KW-1185">Reference proteome</keyword>
<name>A0A8J3Y5Y8_9ACTN</name>
<dbReference type="Pfam" id="PF00528">
    <property type="entry name" value="BPD_transp_1"/>
    <property type="match status" value="1"/>
</dbReference>
<feature type="transmembrane region" description="Helical" evidence="7">
    <location>
        <begin position="239"/>
        <end position="259"/>
    </location>
</feature>
<dbReference type="InterPro" id="IPR035906">
    <property type="entry name" value="MetI-like_sf"/>
</dbReference>
<dbReference type="RefSeq" id="WP_203937396.1">
    <property type="nucleotide sequence ID" value="NZ_BAAAGJ010000019.1"/>
</dbReference>
<dbReference type="EMBL" id="BOOY01000008">
    <property type="protein sequence ID" value="GIJ02077.1"/>
    <property type="molecule type" value="Genomic_DNA"/>
</dbReference>
<evidence type="ECO:0000259" key="9">
    <source>
        <dbReference type="PROSITE" id="PS50928"/>
    </source>
</evidence>
<dbReference type="GO" id="GO:0055085">
    <property type="term" value="P:transmembrane transport"/>
    <property type="evidence" value="ECO:0007669"/>
    <property type="project" value="InterPro"/>
</dbReference>
<dbReference type="Proteomes" id="UP000652013">
    <property type="component" value="Unassembled WGS sequence"/>
</dbReference>
<keyword evidence="2 7" id="KW-0813">Transport</keyword>
<organism evidence="10 11">
    <name type="scientific">Spirilliplanes yamanashiensis</name>
    <dbReference type="NCBI Taxonomy" id="42233"/>
    <lineage>
        <taxon>Bacteria</taxon>
        <taxon>Bacillati</taxon>
        <taxon>Actinomycetota</taxon>
        <taxon>Actinomycetes</taxon>
        <taxon>Micromonosporales</taxon>
        <taxon>Micromonosporaceae</taxon>
        <taxon>Spirilliplanes</taxon>
    </lineage>
</organism>
<comment type="caution">
    <text evidence="10">The sequence shown here is derived from an EMBL/GenBank/DDBJ whole genome shotgun (WGS) entry which is preliminary data.</text>
</comment>
<keyword evidence="5 7" id="KW-1133">Transmembrane helix</keyword>
<dbReference type="PANTHER" id="PTHR30193">
    <property type="entry name" value="ABC TRANSPORTER PERMEASE PROTEIN"/>
    <property type="match status" value="1"/>
</dbReference>
<accession>A0A8J3Y5Y8</accession>
<evidence type="ECO:0000256" key="1">
    <source>
        <dbReference type="ARBA" id="ARBA00004651"/>
    </source>
</evidence>
<dbReference type="SUPFAM" id="SSF161098">
    <property type="entry name" value="MetI-like"/>
    <property type="match status" value="1"/>
</dbReference>
<feature type="domain" description="ABC transmembrane type-1" evidence="9">
    <location>
        <begin position="100"/>
        <end position="319"/>
    </location>
</feature>
<keyword evidence="6 7" id="KW-0472">Membrane</keyword>
<reference evidence="10" key="1">
    <citation type="submission" date="2021-01" db="EMBL/GenBank/DDBJ databases">
        <title>Whole genome shotgun sequence of Spirilliplanes yamanashiensis NBRC 15828.</title>
        <authorList>
            <person name="Komaki H."/>
            <person name="Tamura T."/>
        </authorList>
    </citation>
    <scope>NUCLEOTIDE SEQUENCE</scope>
    <source>
        <strain evidence="10">NBRC 15828</strain>
    </source>
</reference>
<dbReference type="InterPro" id="IPR000515">
    <property type="entry name" value="MetI-like"/>
</dbReference>
<protein>
    <submittedName>
        <fullName evidence="10">Sugar ABC transporter permease</fullName>
    </submittedName>
</protein>
<evidence type="ECO:0000256" key="7">
    <source>
        <dbReference type="RuleBase" id="RU363032"/>
    </source>
</evidence>
<keyword evidence="3" id="KW-1003">Cell membrane</keyword>
<dbReference type="PANTHER" id="PTHR30193:SF37">
    <property type="entry name" value="INNER MEMBRANE ABC TRANSPORTER PERMEASE PROTEIN YCJO"/>
    <property type="match status" value="1"/>
</dbReference>
<feature type="region of interest" description="Disordered" evidence="8">
    <location>
        <begin position="1"/>
        <end position="29"/>
    </location>
</feature>
<dbReference type="PROSITE" id="PS50928">
    <property type="entry name" value="ABC_TM1"/>
    <property type="match status" value="1"/>
</dbReference>
<feature type="transmembrane region" description="Helical" evidence="7">
    <location>
        <begin position="43"/>
        <end position="66"/>
    </location>
</feature>
<evidence type="ECO:0000313" key="11">
    <source>
        <dbReference type="Proteomes" id="UP000652013"/>
    </source>
</evidence>
<evidence type="ECO:0000313" key="10">
    <source>
        <dbReference type="EMBL" id="GIJ02077.1"/>
    </source>
</evidence>
<evidence type="ECO:0000256" key="2">
    <source>
        <dbReference type="ARBA" id="ARBA00022448"/>
    </source>
</evidence>
<feature type="transmembrane region" description="Helical" evidence="7">
    <location>
        <begin position="100"/>
        <end position="122"/>
    </location>
</feature>
<keyword evidence="4 7" id="KW-0812">Transmembrane</keyword>
<comment type="similarity">
    <text evidence="7">Belongs to the binding-protein-dependent transport system permease family.</text>
</comment>
<evidence type="ECO:0000256" key="8">
    <source>
        <dbReference type="SAM" id="MobiDB-lite"/>
    </source>
</evidence>
<proteinExistence type="inferred from homology"/>
<feature type="compositionally biased region" description="Basic residues" evidence="8">
    <location>
        <begin position="18"/>
        <end position="29"/>
    </location>
</feature>
<evidence type="ECO:0000256" key="5">
    <source>
        <dbReference type="ARBA" id="ARBA00022989"/>
    </source>
</evidence>
<evidence type="ECO:0000256" key="3">
    <source>
        <dbReference type="ARBA" id="ARBA00022475"/>
    </source>
</evidence>
<dbReference type="InterPro" id="IPR051393">
    <property type="entry name" value="ABC_transporter_permease"/>
</dbReference>
<dbReference type="Gene3D" id="1.10.3720.10">
    <property type="entry name" value="MetI-like"/>
    <property type="match status" value="1"/>
</dbReference>
<gene>
    <name evidence="10" type="primary">cebF_1</name>
    <name evidence="10" type="ORF">Sya03_14290</name>
</gene>
<feature type="transmembrane region" description="Helical" evidence="7">
    <location>
        <begin position="303"/>
        <end position="322"/>
    </location>
</feature>
<evidence type="ECO:0000256" key="6">
    <source>
        <dbReference type="ARBA" id="ARBA00023136"/>
    </source>
</evidence>
<comment type="subcellular location">
    <subcellularLocation>
        <location evidence="1 7">Cell membrane</location>
        <topology evidence="1 7">Multi-pass membrane protein</topology>
    </subcellularLocation>
</comment>
<sequence length="332" mass="37580">MTLQTDVGRPAGTDPRRSPRQPTRRHKPPRVWSNRFDMKASPYFYVAPFFVLFGIFGAFPLVYTAWVSLHDWDLIAEEHPFVGLDNYSRLLQDTDFWNSVVNTMGIFVLATIPQLLLALWLANTLNRQMRARTFFRMSALVPNITSTAAVAIIFGQIFSTDFGLANWLLGFTGLDNINWHAERIPGWIAVSTMVNWRWIGYNALIFLAAMQAIPRDLYESAAIDGANRNRQFWSITIPMLKPTLIFCLIVSTIGNLQLFTEPLLFSAGADSIRGGSERQVQTVAMYMYENAFAPYYNFGYGSAVAWLLFLLIVIIAVANALITRRISGEGKR</sequence>
<dbReference type="GO" id="GO:0005886">
    <property type="term" value="C:plasma membrane"/>
    <property type="evidence" value="ECO:0007669"/>
    <property type="project" value="UniProtKB-SubCell"/>
</dbReference>
<feature type="transmembrane region" description="Helical" evidence="7">
    <location>
        <begin position="134"/>
        <end position="158"/>
    </location>
</feature>